<evidence type="ECO:0000256" key="1">
    <source>
        <dbReference type="ARBA" id="ARBA00005206"/>
    </source>
</evidence>
<accession>A0A4V2SAN3</accession>
<dbReference type="PANTHER" id="PTHR42795:SF1">
    <property type="entry name" value="ALANINE DEHYDROGENASE"/>
    <property type="match status" value="1"/>
</dbReference>
<feature type="domain" description="Alanine dehydrogenase/pyridine nucleotide transhydrogenase NAD(H)-binding" evidence="9">
    <location>
        <begin position="148"/>
        <end position="296"/>
    </location>
</feature>
<dbReference type="RefSeq" id="WP_132246244.1">
    <property type="nucleotide sequence ID" value="NZ_SLWV01000018.1"/>
</dbReference>
<keyword evidence="4 5" id="KW-0560">Oxidoreductase</keyword>
<reference evidence="11 12" key="1">
    <citation type="submission" date="2019-03" db="EMBL/GenBank/DDBJ databases">
        <title>Genomic Encyclopedia of Type Strains, Phase IV (KMG-IV): sequencing the most valuable type-strain genomes for metagenomic binning, comparative biology and taxonomic classification.</title>
        <authorList>
            <person name="Goeker M."/>
        </authorList>
    </citation>
    <scope>NUCLEOTIDE SEQUENCE [LARGE SCALE GENOMIC DNA]</scope>
    <source>
        <strain evidence="11 12">DSM 102940</strain>
    </source>
</reference>
<feature type="domain" description="Alanine dehydrogenase/pyridine nucleotide transhydrogenase N-terminal" evidence="10">
    <location>
        <begin position="4"/>
        <end position="136"/>
    </location>
</feature>
<evidence type="ECO:0000256" key="2">
    <source>
        <dbReference type="ARBA" id="ARBA00005689"/>
    </source>
</evidence>
<evidence type="ECO:0000313" key="12">
    <source>
        <dbReference type="Proteomes" id="UP000294919"/>
    </source>
</evidence>
<dbReference type="GO" id="GO:0000286">
    <property type="term" value="F:alanine dehydrogenase activity"/>
    <property type="evidence" value="ECO:0007669"/>
    <property type="project" value="UniProtKB-UniRule"/>
</dbReference>
<sequence>MIIGTPKEIKNNEYRVALVPDGVKEFVKNGHEVLIEKGAGVGSGFSDEYYQKAGAHIVDTDELYKRAEMIYKVKEMLPEEFRYLREGMILFTYIHSNAFREQTDALLESKTVGIAYEDIEDKDGKFPLLKPMSEIAGKGGMIIGLQYAQKINGGNGLMLARVHGVKTPEITIIGAGVAGIGAAEIAVNLGNKVTILDIDLDKLEKAKQILPPNVELLYSNAKNLEECLVRSDVIVNCILWPKWRKDHMISKDMMKIMKQGSLILDVSCDEGGAIETCRATSHDDPIYVEEGITHYCVDNIPAAFPQTSTYSLCNATLPYALQIANKGYEKALKENKYLRKGLTCYFGELTLEETGIKQNRPYKTPEEILDI</sequence>
<dbReference type="OrthoDB" id="9804592at2"/>
<dbReference type="SUPFAM" id="SSF51735">
    <property type="entry name" value="NAD(P)-binding Rossmann-fold domains"/>
    <property type="match status" value="1"/>
</dbReference>
<feature type="active site" description="Proton donor/acceptor" evidence="6">
    <location>
        <position position="95"/>
    </location>
</feature>
<feature type="binding site" evidence="8">
    <location>
        <begin position="266"/>
        <end position="269"/>
    </location>
    <ligand>
        <name>NAD(+)</name>
        <dbReference type="ChEBI" id="CHEBI:57540"/>
    </ligand>
</feature>
<dbReference type="NCBIfam" id="TIGR00518">
    <property type="entry name" value="alaDH"/>
    <property type="match status" value="1"/>
</dbReference>
<dbReference type="PANTHER" id="PTHR42795">
    <property type="entry name" value="ALANINE DEHYDROGENASE"/>
    <property type="match status" value="1"/>
</dbReference>
<evidence type="ECO:0000256" key="5">
    <source>
        <dbReference type="PIRNR" id="PIRNR000183"/>
    </source>
</evidence>
<dbReference type="InterPro" id="IPR007886">
    <property type="entry name" value="AlaDH/PNT_N"/>
</dbReference>
<dbReference type="EMBL" id="SLWV01000018">
    <property type="protein sequence ID" value="TCO72310.1"/>
    <property type="molecule type" value="Genomic_DNA"/>
</dbReference>
<feature type="binding site" evidence="8">
    <location>
        <position position="219"/>
    </location>
    <ligand>
        <name>NAD(+)</name>
        <dbReference type="ChEBI" id="CHEBI:57540"/>
    </ligand>
</feature>
<feature type="binding site" evidence="8">
    <location>
        <position position="133"/>
    </location>
    <ligand>
        <name>NAD(+)</name>
        <dbReference type="ChEBI" id="CHEBI:57540"/>
    </ligand>
</feature>
<dbReference type="Gene3D" id="3.40.50.720">
    <property type="entry name" value="NAD(P)-binding Rossmann-like Domain"/>
    <property type="match status" value="2"/>
</dbReference>
<name>A0A4V2SAN3_9FIRM</name>
<dbReference type="Proteomes" id="UP000294919">
    <property type="component" value="Unassembled WGS sequence"/>
</dbReference>
<feature type="binding site" evidence="7">
    <location>
        <position position="15"/>
    </location>
    <ligand>
        <name>substrate</name>
    </ligand>
</feature>
<feature type="binding site" evidence="8">
    <location>
        <position position="278"/>
    </location>
    <ligand>
        <name>NAD(+)</name>
        <dbReference type="ChEBI" id="CHEBI:57540"/>
    </ligand>
</feature>
<dbReference type="InterPro" id="IPR036291">
    <property type="entry name" value="NAD(P)-bd_dom_sf"/>
</dbReference>
<evidence type="ECO:0000256" key="6">
    <source>
        <dbReference type="PIRSR" id="PIRSR000183-1"/>
    </source>
</evidence>
<evidence type="ECO:0000256" key="8">
    <source>
        <dbReference type="PIRSR" id="PIRSR000183-3"/>
    </source>
</evidence>
<evidence type="ECO:0000256" key="7">
    <source>
        <dbReference type="PIRSR" id="PIRSR000183-2"/>
    </source>
</evidence>
<proteinExistence type="inferred from homology"/>
<keyword evidence="5 8" id="KW-0520">NAD</keyword>
<feature type="binding site" evidence="8">
    <location>
        <position position="202"/>
    </location>
    <ligand>
        <name>NAD(+)</name>
        <dbReference type="ChEBI" id="CHEBI:57540"/>
    </ligand>
</feature>
<dbReference type="InterPro" id="IPR007698">
    <property type="entry name" value="AlaDH/PNT_NAD(H)-bd"/>
</dbReference>
<keyword evidence="12" id="KW-1185">Reference proteome</keyword>
<feature type="binding site" evidence="8">
    <location>
        <position position="197"/>
    </location>
    <ligand>
        <name>NAD(+)</name>
        <dbReference type="ChEBI" id="CHEBI:57540"/>
    </ligand>
</feature>
<evidence type="ECO:0000256" key="4">
    <source>
        <dbReference type="ARBA" id="ARBA00023002"/>
    </source>
</evidence>
<evidence type="ECO:0000313" key="11">
    <source>
        <dbReference type="EMBL" id="TCO72310.1"/>
    </source>
</evidence>
<dbReference type="SMART" id="SM01002">
    <property type="entry name" value="AlaDh_PNT_C"/>
    <property type="match status" value="1"/>
</dbReference>
<dbReference type="GO" id="GO:0000166">
    <property type="term" value="F:nucleotide binding"/>
    <property type="evidence" value="ECO:0007669"/>
    <property type="project" value="UniProtKB-KW"/>
</dbReference>
<dbReference type="Pfam" id="PF01262">
    <property type="entry name" value="AlaDh_PNT_C"/>
    <property type="match status" value="1"/>
</dbReference>
<comment type="pathway">
    <text evidence="1">Amino-acid degradation; L-alanine degradation via dehydrogenase pathway; NH(3) and pyruvate from L-alanine: step 1/1.</text>
</comment>
<evidence type="ECO:0000259" key="10">
    <source>
        <dbReference type="SMART" id="SM01003"/>
    </source>
</evidence>
<dbReference type="Pfam" id="PF05222">
    <property type="entry name" value="AlaDh_PNT_N"/>
    <property type="match status" value="1"/>
</dbReference>
<keyword evidence="8" id="KW-0547">Nucleotide-binding</keyword>
<dbReference type="EC" id="1.4.1.1" evidence="3 5"/>
<dbReference type="SUPFAM" id="SSF52283">
    <property type="entry name" value="Formate/glycerate dehydrogenase catalytic domain-like"/>
    <property type="match status" value="1"/>
</dbReference>
<gene>
    <name evidence="11" type="ORF">EV214_11861</name>
</gene>
<comment type="caution">
    <text evidence="11">The sequence shown here is derived from an EMBL/GenBank/DDBJ whole genome shotgun (WGS) entry which is preliminary data.</text>
</comment>
<evidence type="ECO:0000256" key="3">
    <source>
        <dbReference type="ARBA" id="ARBA00012897"/>
    </source>
</evidence>
<organism evidence="11 12">
    <name type="scientific">Marinisporobacter balticus</name>
    <dbReference type="NCBI Taxonomy" id="2018667"/>
    <lineage>
        <taxon>Bacteria</taxon>
        <taxon>Bacillati</taxon>
        <taxon>Bacillota</taxon>
        <taxon>Clostridia</taxon>
        <taxon>Peptostreptococcales</taxon>
        <taxon>Thermotaleaceae</taxon>
        <taxon>Marinisporobacter</taxon>
    </lineage>
</organism>
<feature type="binding site" evidence="8">
    <location>
        <begin position="238"/>
        <end position="239"/>
    </location>
    <ligand>
        <name>NAD(+)</name>
        <dbReference type="ChEBI" id="CHEBI:57540"/>
    </ligand>
</feature>
<dbReference type="InterPro" id="IPR008141">
    <property type="entry name" value="Ala_DH"/>
</dbReference>
<dbReference type="GO" id="GO:0042853">
    <property type="term" value="P:L-alanine catabolic process"/>
    <property type="evidence" value="ECO:0007669"/>
    <property type="project" value="InterPro"/>
</dbReference>
<comment type="catalytic activity">
    <reaction evidence="5">
        <text>L-alanine + NAD(+) + H2O = pyruvate + NH4(+) + NADH + H(+)</text>
        <dbReference type="Rhea" id="RHEA:18405"/>
        <dbReference type="ChEBI" id="CHEBI:15361"/>
        <dbReference type="ChEBI" id="CHEBI:15377"/>
        <dbReference type="ChEBI" id="CHEBI:15378"/>
        <dbReference type="ChEBI" id="CHEBI:28938"/>
        <dbReference type="ChEBI" id="CHEBI:57540"/>
        <dbReference type="ChEBI" id="CHEBI:57945"/>
        <dbReference type="ChEBI" id="CHEBI:57972"/>
        <dbReference type="EC" id="1.4.1.1"/>
    </reaction>
</comment>
<dbReference type="GO" id="GO:0005886">
    <property type="term" value="C:plasma membrane"/>
    <property type="evidence" value="ECO:0007669"/>
    <property type="project" value="TreeGrafter"/>
</dbReference>
<feature type="binding site" evidence="7">
    <location>
        <position position="74"/>
    </location>
    <ligand>
        <name>substrate</name>
    </ligand>
</feature>
<feature type="active site" description="Proton donor/acceptor" evidence="6">
    <location>
        <position position="269"/>
    </location>
</feature>
<protein>
    <recommendedName>
        <fullName evidence="3 5">Alanine dehydrogenase</fullName>
        <ecNumber evidence="3 5">1.4.1.1</ecNumber>
    </recommendedName>
</protein>
<dbReference type="PIRSF" id="PIRSF000183">
    <property type="entry name" value="Alanine_dh"/>
    <property type="match status" value="1"/>
</dbReference>
<dbReference type="CDD" id="cd05305">
    <property type="entry name" value="L-AlaDH"/>
    <property type="match status" value="1"/>
</dbReference>
<dbReference type="SMART" id="SM01003">
    <property type="entry name" value="AlaDh_PNT_N"/>
    <property type="match status" value="1"/>
</dbReference>
<evidence type="ECO:0000259" key="9">
    <source>
        <dbReference type="SMART" id="SM01002"/>
    </source>
</evidence>
<comment type="similarity">
    <text evidence="2 5">Belongs to the AlaDH/PNT family.</text>
</comment>
<dbReference type="AlphaFoldDB" id="A0A4V2SAN3"/>